<keyword evidence="10 11" id="KW-0784">Thiamine biosynthesis</keyword>
<dbReference type="HAMAP" id="MF_00228">
    <property type="entry name" value="Thz_kinase"/>
    <property type="match status" value="1"/>
</dbReference>
<reference evidence="13" key="1">
    <citation type="submission" date="2017-09" db="EMBL/GenBank/DDBJ databases">
        <authorList>
            <person name="Varghese N."/>
            <person name="Submissions S."/>
        </authorList>
    </citation>
    <scope>NUCLEOTIDE SEQUENCE [LARGE SCALE GENOMIC DNA]</scope>
    <source>
        <strain evidence="13">MSL47</strain>
    </source>
</reference>
<name>A0A285FGS9_9FIRM</name>
<evidence type="ECO:0000256" key="11">
    <source>
        <dbReference type="HAMAP-Rule" id="MF_00228"/>
    </source>
</evidence>
<evidence type="ECO:0000256" key="1">
    <source>
        <dbReference type="ARBA" id="ARBA00001771"/>
    </source>
</evidence>
<evidence type="ECO:0000313" key="13">
    <source>
        <dbReference type="Proteomes" id="UP000219573"/>
    </source>
</evidence>
<dbReference type="NCBIfam" id="TIGR00694">
    <property type="entry name" value="thiM"/>
    <property type="match status" value="1"/>
</dbReference>
<feature type="binding site" evidence="11">
    <location>
        <position position="40"/>
    </location>
    <ligand>
        <name>substrate</name>
    </ligand>
</feature>
<dbReference type="EMBL" id="OBDZ01000002">
    <property type="protein sequence ID" value="SNY10489.1"/>
    <property type="molecule type" value="Genomic_DNA"/>
</dbReference>
<dbReference type="Pfam" id="PF02110">
    <property type="entry name" value="HK"/>
    <property type="match status" value="1"/>
</dbReference>
<feature type="binding site" evidence="11">
    <location>
        <position position="189"/>
    </location>
    <ligand>
        <name>substrate</name>
    </ligand>
</feature>
<proteinExistence type="inferred from homology"/>
<accession>A0A285FGS9</accession>
<evidence type="ECO:0000256" key="6">
    <source>
        <dbReference type="ARBA" id="ARBA00022741"/>
    </source>
</evidence>
<feature type="binding site" evidence="11">
    <location>
        <position position="116"/>
    </location>
    <ligand>
        <name>ATP</name>
        <dbReference type="ChEBI" id="CHEBI:30616"/>
    </ligand>
</feature>
<evidence type="ECO:0000256" key="5">
    <source>
        <dbReference type="ARBA" id="ARBA00022723"/>
    </source>
</evidence>
<comment type="similarity">
    <text evidence="11">Belongs to the Thz kinase family.</text>
</comment>
<evidence type="ECO:0000256" key="9">
    <source>
        <dbReference type="ARBA" id="ARBA00022842"/>
    </source>
</evidence>
<keyword evidence="4 11" id="KW-0808">Transferase</keyword>
<keyword evidence="7 11" id="KW-0418">Kinase</keyword>
<dbReference type="PIRSF" id="PIRSF000513">
    <property type="entry name" value="Thz_kinase"/>
    <property type="match status" value="1"/>
</dbReference>
<dbReference type="GO" id="GO:0009229">
    <property type="term" value="P:thiamine diphosphate biosynthetic process"/>
    <property type="evidence" value="ECO:0007669"/>
    <property type="project" value="UniProtKB-UniRule"/>
</dbReference>
<sequence>MEKIIAKIKEERPLVHHITNNVTVNDSANITLYWGGLPVMAYAKEEVAEMVEAASALVLNIGTLTADSVEAMLIAGKEANKLGIPIIFDPVGVGATTFRTEVALKILRELDIAVIKGNQGEISILAGQQGEVKGVEAVGEYKNIAETAQKLAKGQKAVVVVSGVKDIISDGDKVYQVSNGNNLMGQVVGTGCMLGSTLGVFCGVSSNYLEATLSAVTAYGIAGEKASKKATQPASYKVAFLDSISELSDEDLAREQQVEQVM</sequence>
<organism evidence="12 13">
    <name type="scientific">Orenia metallireducens</name>
    <dbReference type="NCBI Taxonomy" id="1413210"/>
    <lineage>
        <taxon>Bacteria</taxon>
        <taxon>Bacillati</taxon>
        <taxon>Bacillota</taxon>
        <taxon>Clostridia</taxon>
        <taxon>Halanaerobiales</taxon>
        <taxon>Halobacteroidaceae</taxon>
        <taxon>Orenia</taxon>
    </lineage>
</organism>
<keyword evidence="5 11" id="KW-0479">Metal-binding</keyword>
<comment type="catalytic activity">
    <reaction evidence="1 11">
        <text>5-(2-hydroxyethyl)-4-methylthiazole + ATP = 4-methyl-5-(2-phosphooxyethyl)-thiazole + ADP + H(+)</text>
        <dbReference type="Rhea" id="RHEA:24212"/>
        <dbReference type="ChEBI" id="CHEBI:15378"/>
        <dbReference type="ChEBI" id="CHEBI:17957"/>
        <dbReference type="ChEBI" id="CHEBI:30616"/>
        <dbReference type="ChEBI" id="CHEBI:58296"/>
        <dbReference type="ChEBI" id="CHEBI:456216"/>
        <dbReference type="EC" id="2.7.1.50"/>
    </reaction>
</comment>
<dbReference type="AlphaFoldDB" id="A0A285FGS9"/>
<dbReference type="GO" id="GO:0005524">
    <property type="term" value="F:ATP binding"/>
    <property type="evidence" value="ECO:0007669"/>
    <property type="project" value="UniProtKB-UniRule"/>
</dbReference>
<dbReference type="GO" id="GO:0000287">
    <property type="term" value="F:magnesium ion binding"/>
    <property type="evidence" value="ECO:0007669"/>
    <property type="project" value="UniProtKB-UniRule"/>
</dbReference>
<dbReference type="Proteomes" id="UP000219573">
    <property type="component" value="Unassembled WGS sequence"/>
</dbReference>
<dbReference type="SUPFAM" id="SSF53613">
    <property type="entry name" value="Ribokinase-like"/>
    <property type="match status" value="1"/>
</dbReference>
<dbReference type="InterPro" id="IPR000417">
    <property type="entry name" value="Hyethyz_kinase"/>
</dbReference>
<evidence type="ECO:0000256" key="4">
    <source>
        <dbReference type="ARBA" id="ARBA00022679"/>
    </source>
</evidence>
<evidence type="ECO:0000256" key="2">
    <source>
        <dbReference type="ARBA" id="ARBA00001946"/>
    </source>
</evidence>
<protein>
    <recommendedName>
        <fullName evidence="11">Hydroxyethylthiazole kinase</fullName>
        <ecNumber evidence="11">2.7.1.50</ecNumber>
    </recommendedName>
    <alternativeName>
        <fullName evidence="11">4-methyl-5-beta-hydroxyethylthiazole kinase</fullName>
        <shortName evidence="11">TH kinase</shortName>
        <shortName evidence="11">Thz kinase</shortName>
    </alternativeName>
</protein>
<dbReference type="CDD" id="cd01170">
    <property type="entry name" value="THZ_kinase"/>
    <property type="match status" value="1"/>
</dbReference>
<keyword evidence="8 11" id="KW-0067">ATP-binding</keyword>
<dbReference type="Gene3D" id="3.40.1190.20">
    <property type="match status" value="1"/>
</dbReference>
<dbReference type="NCBIfam" id="NF006830">
    <property type="entry name" value="PRK09355.1"/>
    <property type="match status" value="1"/>
</dbReference>
<comment type="cofactor">
    <cofactor evidence="2 11">
        <name>Mg(2+)</name>
        <dbReference type="ChEBI" id="CHEBI:18420"/>
    </cofactor>
</comment>
<evidence type="ECO:0000256" key="8">
    <source>
        <dbReference type="ARBA" id="ARBA00022840"/>
    </source>
</evidence>
<feature type="binding site" evidence="11">
    <location>
        <position position="162"/>
    </location>
    <ligand>
        <name>ATP</name>
        <dbReference type="ChEBI" id="CHEBI:30616"/>
    </ligand>
</feature>
<evidence type="ECO:0000313" key="12">
    <source>
        <dbReference type="EMBL" id="SNY10489.1"/>
    </source>
</evidence>
<keyword evidence="9 11" id="KW-0460">Magnesium</keyword>
<dbReference type="InterPro" id="IPR029056">
    <property type="entry name" value="Ribokinase-like"/>
</dbReference>
<dbReference type="GO" id="GO:0009228">
    <property type="term" value="P:thiamine biosynthetic process"/>
    <property type="evidence" value="ECO:0007669"/>
    <property type="project" value="UniProtKB-KW"/>
</dbReference>
<evidence type="ECO:0000256" key="7">
    <source>
        <dbReference type="ARBA" id="ARBA00022777"/>
    </source>
</evidence>
<keyword evidence="13" id="KW-1185">Reference proteome</keyword>
<comment type="pathway">
    <text evidence="3 11">Cofactor biosynthesis; thiamine diphosphate biosynthesis; 4-methyl-5-(2-phosphoethyl)-thiazole from 5-(2-hydroxyethyl)-4-methylthiazole: step 1/1.</text>
</comment>
<comment type="function">
    <text evidence="11">Catalyzes the phosphorylation of the hydroxyl group of 4-methyl-5-beta-hydroxyethylthiazole (THZ).</text>
</comment>
<keyword evidence="6 11" id="KW-0547">Nucleotide-binding</keyword>
<dbReference type="RefSeq" id="WP_216358734.1">
    <property type="nucleotide sequence ID" value="NZ_OBDZ01000002.1"/>
</dbReference>
<dbReference type="EC" id="2.7.1.50" evidence="11"/>
<dbReference type="PRINTS" id="PR01099">
    <property type="entry name" value="HYETHTZKNASE"/>
</dbReference>
<evidence type="ECO:0000256" key="3">
    <source>
        <dbReference type="ARBA" id="ARBA00004868"/>
    </source>
</evidence>
<dbReference type="UniPathway" id="UPA00060">
    <property type="reaction ID" value="UER00139"/>
</dbReference>
<evidence type="ECO:0000256" key="10">
    <source>
        <dbReference type="ARBA" id="ARBA00022977"/>
    </source>
</evidence>
<dbReference type="GO" id="GO:0004417">
    <property type="term" value="F:hydroxyethylthiazole kinase activity"/>
    <property type="evidence" value="ECO:0007669"/>
    <property type="project" value="UniProtKB-UniRule"/>
</dbReference>
<gene>
    <name evidence="11" type="primary">thiM</name>
    <name evidence="12" type="ORF">SAMN06265827_10261</name>
</gene>